<dbReference type="EMBL" id="BMAW01051579">
    <property type="protein sequence ID" value="GFS81267.1"/>
    <property type="molecule type" value="Genomic_DNA"/>
</dbReference>
<evidence type="ECO:0000313" key="2">
    <source>
        <dbReference type="EMBL" id="GFS81267.1"/>
    </source>
</evidence>
<evidence type="ECO:0000313" key="3">
    <source>
        <dbReference type="Proteomes" id="UP000887013"/>
    </source>
</evidence>
<feature type="compositionally biased region" description="Basic and acidic residues" evidence="1">
    <location>
        <begin position="93"/>
        <end position="109"/>
    </location>
</feature>
<organism evidence="2 3">
    <name type="scientific">Nephila pilipes</name>
    <name type="common">Giant wood spider</name>
    <name type="synonym">Nephila maculata</name>
    <dbReference type="NCBI Taxonomy" id="299642"/>
    <lineage>
        <taxon>Eukaryota</taxon>
        <taxon>Metazoa</taxon>
        <taxon>Ecdysozoa</taxon>
        <taxon>Arthropoda</taxon>
        <taxon>Chelicerata</taxon>
        <taxon>Arachnida</taxon>
        <taxon>Araneae</taxon>
        <taxon>Araneomorphae</taxon>
        <taxon>Entelegynae</taxon>
        <taxon>Araneoidea</taxon>
        <taxon>Nephilidae</taxon>
        <taxon>Nephila</taxon>
    </lineage>
</organism>
<comment type="caution">
    <text evidence="2">The sequence shown here is derived from an EMBL/GenBank/DDBJ whole genome shotgun (WGS) entry which is preliminary data.</text>
</comment>
<keyword evidence="3" id="KW-1185">Reference proteome</keyword>
<name>A0A8X6T8A0_NEPPI</name>
<evidence type="ECO:0000256" key="1">
    <source>
        <dbReference type="SAM" id="MobiDB-lite"/>
    </source>
</evidence>
<protein>
    <submittedName>
        <fullName evidence="2">Uncharacterized protein</fullName>
    </submittedName>
</protein>
<accession>A0A8X6T8A0</accession>
<gene>
    <name evidence="2" type="ORF">NPIL_457501</name>
</gene>
<feature type="region of interest" description="Disordered" evidence="1">
    <location>
        <begin position="87"/>
        <end position="120"/>
    </location>
</feature>
<proteinExistence type="predicted"/>
<dbReference type="AlphaFoldDB" id="A0A8X6T8A0"/>
<dbReference type="Proteomes" id="UP000887013">
    <property type="component" value="Unassembled WGS sequence"/>
</dbReference>
<sequence>MDVFVTFAESFIAGNLPMEWQTTEVHVEEMEWECSDLDEPMDWEDIPEVRCAKKSKVSKRINNVTFQHTSTPAAPMEVSKPVISNTSFQVKKTTPEKKKVSPPVDDKENSSLQVTPTPPDPKKVSALAYYESIRRKIRSKPKVSPPQHLIGRTDEGGGFFKITEHVTQQKWQRWSTPSHQRTVKAPPVAERRSSSNWKMKNIFVYVLGSSSGWLRGVYLVPPRVARMWAGYPLRPPGRHPVRSTIISKLPTFRCWKSVFSYY</sequence>
<reference evidence="2" key="1">
    <citation type="submission" date="2020-08" db="EMBL/GenBank/DDBJ databases">
        <title>Multicomponent nature underlies the extraordinary mechanical properties of spider dragline silk.</title>
        <authorList>
            <person name="Kono N."/>
            <person name="Nakamura H."/>
            <person name="Mori M."/>
            <person name="Yoshida Y."/>
            <person name="Ohtoshi R."/>
            <person name="Malay A.D."/>
            <person name="Moran D.A.P."/>
            <person name="Tomita M."/>
            <person name="Numata K."/>
            <person name="Arakawa K."/>
        </authorList>
    </citation>
    <scope>NUCLEOTIDE SEQUENCE</scope>
</reference>